<accession>A0A1I3DJS4</accession>
<dbReference type="RefSeq" id="WP_092847706.1">
    <property type="nucleotide sequence ID" value="NZ_FOPY01000011.1"/>
</dbReference>
<protein>
    <recommendedName>
        <fullName evidence="14">Bifunctional adenosylcobalamin biosynthesis protein</fullName>
        <ecNumber evidence="14">2.7.1.156</ecNumber>
        <ecNumber evidence="14">2.7.7.62</ecNumber>
    </recommendedName>
</protein>
<evidence type="ECO:0000313" key="18">
    <source>
        <dbReference type="Proteomes" id="UP000199040"/>
    </source>
</evidence>
<dbReference type="GO" id="GO:0008820">
    <property type="term" value="F:cobinamide phosphate guanylyltransferase activity"/>
    <property type="evidence" value="ECO:0007669"/>
    <property type="project" value="UniProtKB-UniRule"/>
</dbReference>
<dbReference type="PANTHER" id="PTHR34848:SF1">
    <property type="entry name" value="BIFUNCTIONAL ADENOSYLCOBALAMIN BIOSYNTHESIS PROTEIN COBU"/>
    <property type="match status" value="1"/>
</dbReference>
<dbReference type="PIRSF" id="PIRSF006135">
    <property type="entry name" value="CobU"/>
    <property type="match status" value="1"/>
</dbReference>
<feature type="active site" description="GMP-histidine intermediate" evidence="15">
    <location>
        <position position="56"/>
    </location>
</feature>
<evidence type="ECO:0000256" key="4">
    <source>
        <dbReference type="ARBA" id="ARBA00003889"/>
    </source>
</evidence>
<evidence type="ECO:0000256" key="9">
    <source>
        <dbReference type="ARBA" id="ARBA00022679"/>
    </source>
</evidence>
<comment type="function">
    <text evidence="4 14">Catalyzes ATP-dependent phosphorylation of adenosylcobinamide and addition of GMP to adenosylcobinamide phosphate.</text>
</comment>
<evidence type="ECO:0000256" key="12">
    <source>
        <dbReference type="ARBA" id="ARBA00022840"/>
    </source>
</evidence>
<dbReference type="Pfam" id="PF02283">
    <property type="entry name" value="CobU"/>
    <property type="match status" value="1"/>
</dbReference>
<keyword evidence="9 14" id="KW-0808">Transferase</keyword>
<keyword evidence="11 14" id="KW-0418">Kinase</keyword>
<feature type="binding site" evidence="16">
    <location>
        <begin position="36"/>
        <end position="38"/>
    </location>
    <ligand>
        <name>GTP</name>
        <dbReference type="ChEBI" id="CHEBI:37565"/>
    </ligand>
</feature>
<comment type="catalytic activity">
    <reaction evidence="1 14">
        <text>adenosylcob(III)inamide + ATP = adenosylcob(III)inamide phosphate + ADP + H(+)</text>
        <dbReference type="Rhea" id="RHEA:15769"/>
        <dbReference type="ChEBI" id="CHEBI:2480"/>
        <dbReference type="ChEBI" id="CHEBI:15378"/>
        <dbReference type="ChEBI" id="CHEBI:30616"/>
        <dbReference type="ChEBI" id="CHEBI:58502"/>
        <dbReference type="ChEBI" id="CHEBI:456216"/>
        <dbReference type="EC" id="2.7.1.156"/>
    </reaction>
</comment>
<keyword evidence="17" id="KW-0548">Nucleotidyltransferase</keyword>
<evidence type="ECO:0000256" key="11">
    <source>
        <dbReference type="ARBA" id="ARBA00022777"/>
    </source>
</evidence>
<comment type="pathway">
    <text evidence="6 14">Cofactor biosynthesis; adenosylcobalamin biosynthesis; adenosylcobalamin from cob(II)yrinate a,c-diamide: step 5/7.</text>
</comment>
<dbReference type="GO" id="GO:0009236">
    <property type="term" value="P:cobalamin biosynthetic process"/>
    <property type="evidence" value="ECO:0007669"/>
    <property type="project" value="UniProtKB-UniRule"/>
</dbReference>
<evidence type="ECO:0000313" key="17">
    <source>
        <dbReference type="EMBL" id="SFH86751.1"/>
    </source>
</evidence>
<evidence type="ECO:0000256" key="15">
    <source>
        <dbReference type="PIRSR" id="PIRSR006135-1"/>
    </source>
</evidence>
<feature type="binding site" evidence="16">
    <location>
        <begin position="7"/>
        <end position="14"/>
    </location>
    <ligand>
        <name>GTP</name>
        <dbReference type="ChEBI" id="CHEBI:37565"/>
    </ligand>
</feature>
<proteinExistence type="inferred from homology"/>
<name>A0A1I3DJS4_9GAMM</name>
<keyword evidence="18" id="KW-1185">Reference proteome</keyword>
<feature type="binding site" evidence="16">
    <location>
        <position position="89"/>
    </location>
    <ligand>
        <name>GTP</name>
        <dbReference type="ChEBI" id="CHEBI:37565"/>
    </ligand>
</feature>
<keyword evidence="8 14" id="KW-0169">Cobalamin biosynthesis</keyword>
<dbReference type="PANTHER" id="PTHR34848">
    <property type="match status" value="1"/>
</dbReference>
<dbReference type="EMBL" id="FOPY01000011">
    <property type="protein sequence ID" value="SFH86751.1"/>
    <property type="molecule type" value="Genomic_DNA"/>
</dbReference>
<comment type="similarity">
    <text evidence="7 14">Belongs to the CobU/CobP family.</text>
</comment>
<feature type="binding site" evidence="16">
    <location>
        <position position="68"/>
    </location>
    <ligand>
        <name>GTP</name>
        <dbReference type="ChEBI" id="CHEBI:37565"/>
    </ligand>
</feature>
<dbReference type="InterPro" id="IPR027417">
    <property type="entry name" value="P-loop_NTPase"/>
</dbReference>
<gene>
    <name evidence="17" type="ORF">SAMN04487959_11158</name>
</gene>
<dbReference type="Gene3D" id="3.40.50.300">
    <property type="entry name" value="P-loop containing nucleotide triphosphate hydrolases"/>
    <property type="match status" value="1"/>
</dbReference>
<dbReference type="STRING" id="442341.SAMN04487959_11158"/>
<evidence type="ECO:0000256" key="8">
    <source>
        <dbReference type="ARBA" id="ARBA00022573"/>
    </source>
</evidence>
<dbReference type="GO" id="GO:0005525">
    <property type="term" value="F:GTP binding"/>
    <property type="evidence" value="ECO:0007669"/>
    <property type="project" value="UniProtKB-UniRule"/>
</dbReference>
<dbReference type="AlphaFoldDB" id="A0A1I3DJS4"/>
<evidence type="ECO:0000256" key="16">
    <source>
        <dbReference type="PIRSR" id="PIRSR006135-2"/>
    </source>
</evidence>
<dbReference type="Proteomes" id="UP000199040">
    <property type="component" value="Unassembled WGS sequence"/>
</dbReference>
<keyword evidence="12 14" id="KW-0067">ATP-binding</keyword>
<dbReference type="EC" id="2.7.1.156" evidence="14"/>
<dbReference type="InterPro" id="IPR003203">
    <property type="entry name" value="CobU/CobP"/>
</dbReference>
<dbReference type="SUPFAM" id="SSF52540">
    <property type="entry name" value="P-loop containing nucleoside triphosphate hydrolases"/>
    <property type="match status" value="1"/>
</dbReference>
<keyword evidence="10 14" id="KW-0547">Nucleotide-binding</keyword>
<comment type="catalytic activity">
    <reaction evidence="3">
        <text>adenosylcob(III)inamide + GTP = adenosylcob(III)inamide phosphate + GDP + H(+)</text>
        <dbReference type="Rhea" id="RHEA:15765"/>
        <dbReference type="ChEBI" id="CHEBI:2480"/>
        <dbReference type="ChEBI" id="CHEBI:15378"/>
        <dbReference type="ChEBI" id="CHEBI:37565"/>
        <dbReference type="ChEBI" id="CHEBI:58189"/>
        <dbReference type="ChEBI" id="CHEBI:58502"/>
        <dbReference type="EC" id="2.7.1.156"/>
    </reaction>
</comment>
<evidence type="ECO:0000256" key="6">
    <source>
        <dbReference type="ARBA" id="ARBA00005159"/>
    </source>
</evidence>
<dbReference type="EC" id="2.7.7.62" evidence="14"/>
<evidence type="ECO:0000256" key="13">
    <source>
        <dbReference type="ARBA" id="ARBA00023134"/>
    </source>
</evidence>
<feature type="binding site" evidence="16">
    <location>
        <begin position="57"/>
        <end position="60"/>
    </location>
    <ligand>
        <name>GTP</name>
        <dbReference type="ChEBI" id="CHEBI:37565"/>
    </ligand>
</feature>
<comment type="catalytic activity">
    <reaction evidence="2 14">
        <text>adenosylcob(III)inamide phosphate + GTP + H(+) = adenosylcob(III)inamide-GDP + diphosphate</text>
        <dbReference type="Rhea" id="RHEA:22712"/>
        <dbReference type="ChEBI" id="CHEBI:15378"/>
        <dbReference type="ChEBI" id="CHEBI:33019"/>
        <dbReference type="ChEBI" id="CHEBI:37565"/>
        <dbReference type="ChEBI" id="CHEBI:58502"/>
        <dbReference type="ChEBI" id="CHEBI:60487"/>
        <dbReference type="EC" id="2.7.7.62"/>
    </reaction>
</comment>
<dbReference type="GO" id="GO:0043752">
    <property type="term" value="F:adenosylcobinamide kinase activity"/>
    <property type="evidence" value="ECO:0007669"/>
    <property type="project" value="UniProtKB-EC"/>
</dbReference>
<evidence type="ECO:0000256" key="3">
    <source>
        <dbReference type="ARBA" id="ARBA00001522"/>
    </source>
</evidence>
<evidence type="ECO:0000256" key="1">
    <source>
        <dbReference type="ARBA" id="ARBA00000312"/>
    </source>
</evidence>
<evidence type="ECO:0000256" key="14">
    <source>
        <dbReference type="PIRNR" id="PIRNR006135"/>
    </source>
</evidence>
<evidence type="ECO:0000256" key="5">
    <source>
        <dbReference type="ARBA" id="ARBA00004692"/>
    </source>
</evidence>
<dbReference type="UniPathway" id="UPA00148">
    <property type="reaction ID" value="UER00236"/>
</dbReference>
<comment type="pathway">
    <text evidence="5 14">Cofactor biosynthesis; adenosylcobalamin biosynthesis; adenosylcobalamin from cob(II)yrinate a,c-diamide: step 6/7.</text>
</comment>
<organism evidence="17 18">
    <name type="scientific">Modicisalibacter xianhensis</name>
    <dbReference type="NCBI Taxonomy" id="442341"/>
    <lineage>
        <taxon>Bacteria</taxon>
        <taxon>Pseudomonadati</taxon>
        <taxon>Pseudomonadota</taxon>
        <taxon>Gammaproteobacteria</taxon>
        <taxon>Oceanospirillales</taxon>
        <taxon>Halomonadaceae</taxon>
        <taxon>Modicisalibacter</taxon>
    </lineage>
</organism>
<reference evidence="17 18" key="1">
    <citation type="submission" date="2016-10" db="EMBL/GenBank/DDBJ databases">
        <authorList>
            <person name="de Groot N.N."/>
        </authorList>
    </citation>
    <scope>NUCLEOTIDE SEQUENCE [LARGE SCALE GENOMIC DNA]</scope>
    <source>
        <strain evidence="17 18">CGMCC 1.6848</strain>
    </source>
</reference>
<evidence type="ECO:0000256" key="2">
    <source>
        <dbReference type="ARBA" id="ARBA00000711"/>
    </source>
</evidence>
<keyword evidence="13 14" id="KW-0342">GTP-binding</keyword>
<dbReference type="GO" id="GO:0005524">
    <property type="term" value="F:ATP binding"/>
    <property type="evidence" value="ECO:0007669"/>
    <property type="project" value="UniProtKB-UniRule"/>
</dbReference>
<evidence type="ECO:0000256" key="10">
    <source>
        <dbReference type="ARBA" id="ARBA00022741"/>
    </source>
</evidence>
<evidence type="ECO:0000256" key="7">
    <source>
        <dbReference type="ARBA" id="ARBA00007490"/>
    </source>
</evidence>
<sequence>MIAFVSGGARSGKSRHAEALARSWQAERGGGLYYLATARAPSMTADAEMTRRIARHRRERGDDWMTLEEPVAIDTALAQVADRGTVLLDCLTLWASQVLYASPLDEGAAVAMLRHVMHEARARQLRLVVVSNDVNEGLPNHDAEVQRYVAFLQRLHRLVVTEAELVVQVIAGVPVYWKGERPCTP</sequence>